<organism evidence="18 19">
    <name type="scientific">Sinanodonta woodiana</name>
    <name type="common">Chinese pond mussel</name>
    <name type="synonym">Anodonta woodiana</name>
    <dbReference type="NCBI Taxonomy" id="1069815"/>
    <lineage>
        <taxon>Eukaryota</taxon>
        <taxon>Metazoa</taxon>
        <taxon>Spiralia</taxon>
        <taxon>Lophotrochozoa</taxon>
        <taxon>Mollusca</taxon>
        <taxon>Bivalvia</taxon>
        <taxon>Autobranchia</taxon>
        <taxon>Heteroconchia</taxon>
        <taxon>Palaeoheterodonta</taxon>
        <taxon>Unionida</taxon>
        <taxon>Unionoidea</taxon>
        <taxon>Unionidae</taxon>
        <taxon>Unioninae</taxon>
        <taxon>Sinanodonta</taxon>
    </lineage>
</organism>
<keyword evidence="5 15" id="KW-1133">Transmembrane helix</keyword>
<evidence type="ECO:0000256" key="8">
    <source>
        <dbReference type="ARBA" id="ARBA00023136"/>
    </source>
</evidence>
<dbReference type="EMBL" id="JBJQND010000019">
    <property type="protein sequence ID" value="KAL3832323.1"/>
    <property type="molecule type" value="Genomic_DNA"/>
</dbReference>
<dbReference type="Pfam" id="PF02931">
    <property type="entry name" value="Neur_chan_LBD"/>
    <property type="match status" value="1"/>
</dbReference>
<evidence type="ECO:0000256" key="15">
    <source>
        <dbReference type="RuleBase" id="RU000687"/>
    </source>
</evidence>
<keyword evidence="8 15" id="KW-0472">Membrane</keyword>
<dbReference type="GO" id="GO:0097060">
    <property type="term" value="C:synaptic membrane"/>
    <property type="evidence" value="ECO:0007669"/>
    <property type="project" value="UniProtKB-SubCell"/>
</dbReference>
<dbReference type="InterPro" id="IPR002394">
    <property type="entry name" value="Nicotinic_acetylcholine_rcpt"/>
</dbReference>
<reference evidence="18 19" key="1">
    <citation type="submission" date="2024-11" db="EMBL/GenBank/DDBJ databases">
        <title>Chromosome-level genome assembly of the freshwater bivalve Anodonta woodiana.</title>
        <authorList>
            <person name="Chen X."/>
        </authorList>
    </citation>
    <scope>NUCLEOTIDE SEQUENCE [LARGE SCALE GENOMIC DNA]</scope>
    <source>
        <strain evidence="18">MN2024</strain>
        <tissue evidence="18">Gills</tissue>
    </source>
</reference>
<dbReference type="InterPro" id="IPR006029">
    <property type="entry name" value="Neurotrans-gated_channel_TM"/>
</dbReference>
<evidence type="ECO:0000259" key="16">
    <source>
        <dbReference type="Pfam" id="PF02931"/>
    </source>
</evidence>
<dbReference type="InterPro" id="IPR006202">
    <property type="entry name" value="Neur_chan_lig-bd"/>
</dbReference>
<dbReference type="PROSITE" id="PS00236">
    <property type="entry name" value="NEUROTR_ION_CHANNEL"/>
    <property type="match status" value="1"/>
</dbReference>
<dbReference type="AlphaFoldDB" id="A0ABD3T7N1"/>
<comment type="caution">
    <text evidence="18">The sequence shown here is derived from an EMBL/GenBank/DDBJ whole genome shotgun (WGS) entry which is preliminary data.</text>
</comment>
<dbReference type="CDD" id="cd18997">
    <property type="entry name" value="LGIC_ECD_nAChR"/>
    <property type="match status" value="1"/>
</dbReference>
<sequence>NEYRLVRDLLKGYDKRIRPSVNASQPTNVTFGFSLSQIIDVDEKNQILTTNTWLNQIWIDYSLQWSPEKYGGIKVIRLPHDSVWKPDILLYNNADVSTFLSSISSNVIITSDGNVTWLSMVIFKSSCHINVQYFPFDEQNCSMQFASWTYDGFQVNLVLNTHEGDVSNYIPNSEWNLQRLYVQRNVVYYSCCEEPYPDITFYIHIRRRPLFYVFNMVLPCILITLVALLGFYIPSDSGEKVTMGITTLLSMTVFMMLVAENMPPTSNALPLIGIYYGITIFIVSAATGMTVLTLNIHFHGHHGREVPKIIKSICLGFLAKIFCISIQKPVPPFRHNCLYTLDTESTPDKNAYLRFQPSTQEIDPNGARSDFSSLVPDTHIHRAEEEKKLHTNVAAKIHSEKPPATNGFLPQISLFRNQESGRTNFSEAYEQDFMRVLNKVSNTIEKNETRLAEQEYRDIVRLQWQQVAQVVDRLLLSIFMVITLITIFGVMFRAPLTGE</sequence>
<keyword evidence="9" id="KW-1015">Disulfide bond</keyword>
<feature type="domain" description="Neurotransmitter-gated ion-channel ligand-binding" evidence="16">
    <location>
        <begin position="2"/>
        <end position="209"/>
    </location>
</feature>
<comment type="similarity">
    <text evidence="1">Belongs to the ligand-gated ion channel (TC 1.A.9) family. Acetylcholine receptor (TC 1.A.9.1) subfamily.</text>
</comment>
<feature type="transmembrane region" description="Helical" evidence="15">
    <location>
        <begin position="210"/>
        <end position="235"/>
    </location>
</feature>
<dbReference type="PANTHER" id="PTHR18945">
    <property type="entry name" value="NEUROTRANSMITTER GATED ION CHANNEL"/>
    <property type="match status" value="1"/>
</dbReference>
<dbReference type="GO" id="GO:0034220">
    <property type="term" value="P:monoatomic ion transmembrane transport"/>
    <property type="evidence" value="ECO:0007669"/>
    <property type="project" value="UniProtKB-KW"/>
</dbReference>
<keyword evidence="19" id="KW-1185">Reference proteome</keyword>
<evidence type="ECO:0000256" key="13">
    <source>
        <dbReference type="ARBA" id="ARBA00023303"/>
    </source>
</evidence>
<dbReference type="InterPro" id="IPR018000">
    <property type="entry name" value="Neurotransmitter_ion_chnl_CS"/>
</dbReference>
<feature type="domain" description="Neurotransmitter-gated ion-channel transmembrane" evidence="17">
    <location>
        <begin position="217"/>
        <end position="485"/>
    </location>
</feature>
<dbReference type="Pfam" id="PF02932">
    <property type="entry name" value="Neur_chan_memb"/>
    <property type="match status" value="1"/>
</dbReference>
<dbReference type="InterPro" id="IPR036719">
    <property type="entry name" value="Neuro-gated_channel_TM_sf"/>
</dbReference>
<feature type="transmembrane region" description="Helical" evidence="15">
    <location>
        <begin position="241"/>
        <end position="259"/>
    </location>
</feature>
<keyword evidence="2 15" id="KW-0813">Transport</keyword>
<evidence type="ECO:0000256" key="9">
    <source>
        <dbReference type="ARBA" id="ARBA00023157"/>
    </source>
</evidence>
<evidence type="ECO:0000256" key="2">
    <source>
        <dbReference type="ARBA" id="ARBA00022448"/>
    </source>
</evidence>
<dbReference type="NCBIfam" id="TIGR00860">
    <property type="entry name" value="LIC"/>
    <property type="match status" value="1"/>
</dbReference>
<gene>
    <name evidence="18" type="ORF">ACJMK2_023976</name>
</gene>
<evidence type="ECO:0000256" key="7">
    <source>
        <dbReference type="ARBA" id="ARBA00023065"/>
    </source>
</evidence>
<keyword evidence="13 15" id="KW-0407">Ion channel</keyword>
<name>A0ABD3T7N1_SINWO</name>
<keyword evidence="6" id="KW-0770">Synapse</keyword>
<evidence type="ECO:0000256" key="1">
    <source>
        <dbReference type="ARBA" id="ARBA00009237"/>
    </source>
</evidence>
<evidence type="ECO:0000256" key="5">
    <source>
        <dbReference type="ARBA" id="ARBA00022989"/>
    </source>
</evidence>
<proteinExistence type="inferred from homology"/>
<feature type="transmembrane region" description="Helical" evidence="15">
    <location>
        <begin position="474"/>
        <end position="494"/>
    </location>
</feature>
<dbReference type="FunFam" id="1.20.58.390:FF:000073">
    <property type="entry name" value="Neuronal acetylcholine receptor subunit alpha-9-II"/>
    <property type="match status" value="1"/>
</dbReference>
<evidence type="ECO:0000256" key="14">
    <source>
        <dbReference type="ARBA" id="ARBA00034099"/>
    </source>
</evidence>
<evidence type="ECO:0000256" key="6">
    <source>
        <dbReference type="ARBA" id="ARBA00023018"/>
    </source>
</evidence>
<keyword evidence="12" id="KW-1071">Ligand-gated ion channel</keyword>
<evidence type="ECO:0000256" key="11">
    <source>
        <dbReference type="ARBA" id="ARBA00023180"/>
    </source>
</evidence>
<feature type="transmembrane region" description="Helical" evidence="15">
    <location>
        <begin position="309"/>
        <end position="326"/>
    </location>
</feature>
<evidence type="ECO:0000256" key="10">
    <source>
        <dbReference type="ARBA" id="ARBA00023170"/>
    </source>
</evidence>
<dbReference type="SUPFAM" id="SSF90112">
    <property type="entry name" value="Neurotransmitter-gated ion-channel transmembrane pore"/>
    <property type="match status" value="1"/>
</dbReference>
<keyword evidence="11" id="KW-0325">Glycoprotein</keyword>
<dbReference type="Proteomes" id="UP001634394">
    <property type="component" value="Unassembled WGS sequence"/>
</dbReference>
<evidence type="ECO:0000256" key="12">
    <source>
        <dbReference type="ARBA" id="ARBA00023286"/>
    </source>
</evidence>
<evidence type="ECO:0000259" key="17">
    <source>
        <dbReference type="Pfam" id="PF02932"/>
    </source>
</evidence>
<evidence type="ECO:0000256" key="4">
    <source>
        <dbReference type="ARBA" id="ARBA00022692"/>
    </source>
</evidence>
<dbReference type="PRINTS" id="PR00254">
    <property type="entry name" value="NICOTINICR"/>
</dbReference>
<dbReference type="SUPFAM" id="SSF63712">
    <property type="entry name" value="Nicotinic receptor ligand binding domain-like"/>
    <property type="match status" value="1"/>
</dbReference>
<keyword evidence="10" id="KW-0675">Receptor</keyword>
<keyword evidence="7 15" id="KW-0406">Ion transport</keyword>
<accession>A0ABD3T7N1</accession>
<keyword evidence="4 15" id="KW-0812">Transmembrane</keyword>
<keyword evidence="3" id="KW-1003">Cell membrane</keyword>
<dbReference type="InterPro" id="IPR038050">
    <property type="entry name" value="Neuro_actylchol_rec"/>
</dbReference>
<dbReference type="CDD" id="cd19051">
    <property type="entry name" value="LGIC_TM_cation"/>
    <property type="match status" value="1"/>
</dbReference>
<dbReference type="InterPro" id="IPR006201">
    <property type="entry name" value="Neur_channel"/>
</dbReference>
<dbReference type="PRINTS" id="PR00252">
    <property type="entry name" value="NRIONCHANNEL"/>
</dbReference>
<evidence type="ECO:0000256" key="3">
    <source>
        <dbReference type="ARBA" id="ARBA00022475"/>
    </source>
</evidence>
<dbReference type="Gene3D" id="1.20.58.390">
    <property type="entry name" value="Neurotransmitter-gated ion-channel transmembrane domain"/>
    <property type="match status" value="2"/>
</dbReference>
<evidence type="ECO:0000313" key="18">
    <source>
        <dbReference type="EMBL" id="KAL3832323.1"/>
    </source>
</evidence>
<feature type="non-terminal residue" evidence="18">
    <location>
        <position position="1"/>
    </location>
</feature>
<comment type="subcellular location">
    <subcellularLocation>
        <location evidence="14">Synaptic cell membrane</location>
        <topology evidence="14">Multi-pass membrane protein</topology>
    </subcellularLocation>
</comment>
<dbReference type="Gene3D" id="2.70.170.10">
    <property type="entry name" value="Neurotransmitter-gated ion-channel ligand-binding domain"/>
    <property type="match status" value="1"/>
</dbReference>
<feature type="transmembrane region" description="Helical" evidence="15">
    <location>
        <begin position="271"/>
        <end position="297"/>
    </location>
</feature>
<dbReference type="FunFam" id="2.70.170.10:FF:000016">
    <property type="entry name" value="Nicotinic acetylcholine receptor subunit"/>
    <property type="match status" value="1"/>
</dbReference>
<protein>
    <submittedName>
        <fullName evidence="18">Uncharacterized protein</fullName>
    </submittedName>
</protein>
<dbReference type="InterPro" id="IPR036734">
    <property type="entry name" value="Neur_chan_lig-bd_sf"/>
</dbReference>
<evidence type="ECO:0000313" key="19">
    <source>
        <dbReference type="Proteomes" id="UP001634394"/>
    </source>
</evidence>